<evidence type="ECO:0000313" key="2">
    <source>
        <dbReference type="EMBL" id="AXA26498.1"/>
    </source>
</evidence>
<protein>
    <submittedName>
        <fullName evidence="2">Uncharacterized protein</fullName>
    </submittedName>
</protein>
<feature type="region of interest" description="Disordered" evidence="1">
    <location>
        <begin position="1"/>
        <end position="77"/>
    </location>
</feature>
<sequence>MADPRDKAGAQPPPTLGEGCLARYDPDPLSDEDGTEFEGAAELWEQLNPPDAASAPATGAPAGRRTPAPRRADRSNK</sequence>
<feature type="compositionally biased region" description="Low complexity" evidence="1">
    <location>
        <begin position="49"/>
        <end position="66"/>
    </location>
</feature>
<name>A0AAD0PGD6_PSEPU</name>
<dbReference type="RefSeq" id="WP_112899053.1">
    <property type="nucleotide sequence ID" value="NZ_CP030750.1"/>
</dbReference>
<reference evidence="2 3" key="1">
    <citation type="submission" date="2018-06" db="EMBL/GenBank/DDBJ databases">
        <title>The genome of Pseudomonas putida NX-1, a lignin degrader.</title>
        <authorList>
            <person name="Xu Z."/>
        </authorList>
    </citation>
    <scope>NUCLEOTIDE SEQUENCE [LARGE SCALE GENOMIC DNA]</scope>
    <source>
        <strain evidence="2 3">NX-1</strain>
    </source>
</reference>
<dbReference type="AlphaFoldDB" id="A0AAD0PGD6"/>
<proteinExistence type="predicted"/>
<dbReference type="EMBL" id="CP030750">
    <property type="protein sequence ID" value="AXA26498.1"/>
    <property type="molecule type" value="Genomic_DNA"/>
</dbReference>
<evidence type="ECO:0000313" key="3">
    <source>
        <dbReference type="Proteomes" id="UP000251617"/>
    </source>
</evidence>
<dbReference type="Proteomes" id="UP000251617">
    <property type="component" value="Chromosome"/>
</dbReference>
<organism evidence="2 3">
    <name type="scientific">Pseudomonas putida</name>
    <name type="common">Arthrobacter siderocapsulatus</name>
    <dbReference type="NCBI Taxonomy" id="303"/>
    <lineage>
        <taxon>Bacteria</taxon>
        <taxon>Pseudomonadati</taxon>
        <taxon>Pseudomonadota</taxon>
        <taxon>Gammaproteobacteria</taxon>
        <taxon>Pseudomonadales</taxon>
        <taxon>Pseudomonadaceae</taxon>
        <taxon>Pseudomonas</taxon>
    </lineage>
</organism>
<gene>
    <name evidence="2" type="ORF">C1S65_21155</name>
</gene>
<accession>A0AAD0PGD6</accession>
<evidence type="ECO:0000256" key="1">
    <source>
        <dbReference type="SAM" id="MobiDB-lite"/>
    </source>
</evidence>